<sequence length="427" mass="48553">MAANQAPVPLLVPVGVIGFCHPGEMWRLTALHNLARQAANEVLQRQNWSHAQQILTPRRFVFSIPEVAEVRRLVRFMHSQFLCAVNPNDFNWPLKIQIPGNAQVRYGKEFDVKHILDANDWAGLPRPAQLAGPLTRWPPTRPEDILTVPRDSPEMCIGCNAQACKAETLMMEEYCEQLQPDQKIDFDSAEHGRVQGYVVAIDTRMQHLRVSSRRGGSRTLEIPFSSVRLSDNDWYDNVFTGTKPVDVQDQPCTCVELDRWREQQKDWHRRFEIRANGNLTDVFVVAVKPVKHNRPIGELIGILKPDHSVWGQQAPPTPRPQADLVRYRQRMIIGTRNQGPRGGPNQGDIECIVDNHKFCNWTQFIRHGCNPNAEWMASRYGDIRMIVLVSLRVIDAGEEIRVDHGYAWRIANGGCNCGAVDCRGTQP</sequence>
<accession>A0A6A6SIW9</accession>
<evidence type="ECO:0000313" key="3">
    <source>
        <dbReference type="Proteomes" id="UP000799324"/>
    </source>
</evidence>
<dbReference type="Pfam" id="PF00856">
    <property type="entry name" value="SET"/>
    <property type="match status" value="1"/>
</dbReference>
<gene>
    <name evidence="2" type="ORF">K491DRAFT_699376</name>
</gene>
<evidence type="ECO:0000259" key="1">
    <source>
        <dbReference type="PROSITE" id="PS50280"/>
    </source>
</evidence>
<dbReference type="PROSITE" id="PS50280">
    <property type="entry name" value="SET"/>
    <property type="match status" value="1"/>
</dbReference>
<dbReference type="SMART" id="SM00317">
    <property type="entry name" value="SET"/>
    <property type="match status" value="1"/>
</dbReference>
<dbReference type="EMBL" id="MU004580">
    <property type="protein sequence ID" value="KAF2647815.1"/>
    <property type="molecule type" value="Genomic_DNA"/>
</dbReference>
<dbReference type="Gene3D" id="2.170.270.10">
    <property type="entry name" value="SET domain"/>
    <property type="match status" value="1"/>
</dbReference>
<protein>
    <submittedName>
        <fullName evidence="2">SET domain-containing protein</fullName>
    </submittedName>
</protein>
<dbReference type="InterPro" id="IPR001214">
    <property type="entry name" value="SET_dom"/>
</dbReference>
<dbReference type="SUPFAM" id="SSF82199">
    <property type="entry name" value="SET domain"/>
    <property type="match status" value="1"/>
</dbReference>
<organism evidence="2 3">
    <name type="scientific">Lophiostoma macrostomum CBS 122681</name>
    <dbReference type="NCBI Taxonomy" id="1314788"/>
    <lineage>
        <taxon>Eukaryota</taxon>
        <taxon>Fungi</taxon>
        <taxon>Dikarya</taxon>
        <taxon>Ascomycota</taxon>
        <taxon>Pezizomycotina</taxon>
        <taxon>Dothideomycetes</taxon>
        <taxon>Pleosporomycetidae</taxon>
        <taxon>Pleosporales</taxon>
        <taxon>Lophiostomataceae</taxon>
        <taxon>Lophiostoma</taxon>
    </lineage>
</organism>
<dbReference type="OrthoDB" id="308383at2759"/>
<keyword evidence="3" id="KW-1185">Reference proteome</keyword>
<dbReference type="InterPro" id="IPR046341">
    <property type="entry name" value="SET_dom_sf"/>
</dbReference>
<feature type="domain" description="SET" evidence="1">
    <location>
        <begin position="269"/>
        <end position="405"/>
    </location>
</feature>
<reference evidence="2" key="1">
    <citation type="journal article" date="2020" name="Stud. Mycol.">
        <title>101 Dothideomycetes genomes: a test case for predicting lifestyles and emergence of pathogens.</title>
        <authorList>
            <person name="Haridas S."/>
            <person name="Albert R."/>
            <person name="Binder M."/>
            <person name="Bloem J."/>
            <person name="Labutti K."/>
            <person name="Salamov A."/>
            <person name="Andreopoulos B."/>
            <person name="Baker S."/>
            <person name="Barry K."/>
            <person name="Bills G."/>
            <person name="Bluhm B."/>
            <person name="Cannon C."/>
            <person name="Castanera R."/>
            <person name="Culley D."/>
            <person name="Daum C."/>
            <person name="Ezra D."/>
            <person name="Gonzalez J."/>
            <person name="Henrissat B."/>
            <person name="Kuo A."/>
            <person name="Liang C."/>
            <person name="Lipzen A."/>
            <person name="Lutzoni F."/>
            <person name="Magnuson J."/>
            <person name="Mondo S."/>
            <person name="Nolan M."/>
            <person name="Ohm R."/>
            <person name="Pangilinan J."/>
            <person name="Park H.-J."/>
            <person name="Ramirez L."/>
            <person name="Alfaro M."/>
            <person name="Sun H."/>
            <person name="Tritt A."/>
            <person name="Yoshinaga Y."/>
            <person name="Zwiers L.-H."/>
            <person name="Turgeon B."/>
            <person name="Goodwin S."/>
            <person name="Spatafora J."/>
            <person name="Crous P."/>
            <person name="Grigoriev I."/>
        </authorList>
    </citation>
    <scope>NUCLEOTIDE SEQUENCE</scope>
    <source>
        <strain evidence="2">CBS 122681</strain>
    </source>
</reference>
<evidence type="ECO:0000313" key="2">
    <source>
        <dbReference type="EMBL" id="KAF2647815.1"/>
    </source>
</evidence>
<dbReference type="Proteomes" id="UP000799324">
    <property type="component" value="Unassembled WGS sequence"/>
</dbReference>
<dbReference type="AlphaFoldDB" id="A0A6A6SIW9"/>
<proteinExistence type="predicted"/>
<name>A0A6A6SIW9_9PLEO</name>